<evidence type="ECO:0000256" key="3">
    <source>
        <dbReference type="SAM" id="MobiDB-lite"/>
    </source>
</evidence>
<dbReference type="PRINTS" id="PR00420">
    <property type="entry name" value="RNGMNOXGNASE"/>
</dbReference>
<reference evidence="5 6" key="1">
    <citation type="submission" date="2019-03" db="EMBL/GenBank/DDBJ databases">
        <title>Draft genome sequences of novel Actinobacteria.</title>
        <authorList>
            <person name="Sahin N."/>
            <person name="Ay H."/>
            <person name="Saygin H."/>
        </authorList>
    </citation>
    <scope>NUCLEOTIDE SEQUENCE [LARGE SCALE GENOMIC DNA]</scope>
    <source>
        <strain evidence="5 6">H3C3</strain>
    </source>
</reference>
<evidence type="ECO:0000256" key="1">
    <source>
        <dbReference type="ARBA" id="ARBA00023002"/>
    </source>
</evidence>
<comment type="caution">
    <text evidence="5">The sequence shown here is derived from an EMBL/GenBank/DDBJ whole genome shotgun (WGS) entry which is preliminary data.</text>
</comment>
<dbReference type="Gene3D" id="3.50.50.60">
    <property type="entry name" value="FAD/NAD(P)-binding domain"/>
    <property type="match status" value="1"/>
</dbReference>
<feature type="region of interest" description="Disordered" evidence="3">
    <location>
        <begin position="623"/>
        <end position="644"/>
    </location>
</feature>
<dbReference type="OrthoDB" id="3169239at2"/>
<evidence type="ECO:0000259" key="4">
    <source>
        <dbReference type="Pfam" id="PF01494"/>
    </source>
</evidence>
<dbReference type="InterPro" id="IPR036188">
    <property type="entry name" value="FAD/NAD-bd_sf"/>
</dbReference>
<organism evidence="5 6">
    <name type="scientific">Actinomadura rubrisoli</name>
    <dbReference type="NCBI Taxonomy" id="2530368"/>
    <lineage>
        <taxon>Bacteria</taxon>
        <taxon>Bacillati</taxon>
        <taxon>Actinomycetota</taxon>
        <taxon>Actinomycetes</taxon>
        <taxon>Streptosporangiales</taxon>
        <taxon>Thermomonosporaceae</taxon>
        <taxon>Actinomadura</taxon>
    </lineage>
</organism>
<dbReference type="Gene3D" id="3.30.9.20">
    <property type="match status" value="1"/>
</dbReference>
<protein>
    <recommendedName>
        <fullName evidence="4">FAD-binding domain-containing protein</fullName>
    </recommendedName>
</protein>
<dbReference type="AlphaFoldDB" id="A0A4R5A8Z2"/>
<dbReference type="EMBL" id="SMKU01000335">
    <property type="protein sequence ID" value="TDD68673.1"/>
    <property type="molecule type" value="Genomic_DNA"/>
</dbReference>
<dbReference type="RefSeq" id="WP_131902224.1">
    <property type="nucleotide sequence ID" value="NZ_SMKU01000335.1"/>
</dbReference>
<dbReference type="GO" id="GO:0016491">
    <property type="term" value="F:oxidoreductase activity"/>
    <property type="evidence" value="ECO:0007669"/>
    <property type="project" value="UniProtKB-KW"/>
</dbReference>
<keyword evidence="2" id="KW-0520">NAD</keyword>
<evidence type="ECO:0000313" key="6">
    <source>
        <dbReference type="Proteomes" id="UP000294513"/>
    </source>
</evidence>
<dbReference type="Pfam" id="PF01494">
    <property type="entry name" value="FAD_binding_3"/>
    <property type="match status" value="1"/>
</dbReference>
<dbReference type="GO" id="GO:0071949">
    <property type="term" value="F:FAD binding"/>
    <property type="evidence" value="ECO:0007669"/>
    <property type="project" value="InterPro"/>
</dbReference>
<dbReference type="SUPFAM" id="SSF51905">
    <property type="entry name" value="FAD/NAD(P)-binding domain"/>
    <property type="match status" value="1"/>
</dbReference>
<sequence>MTRLGEVLVVGGGPSGLAAALLLRRTSVAERVIVAERHARGTSGGFGVSLDDASVDVLHRIDPGSAARVREALHPWDTVTLRREHEEITAAGSRLGAVTRHRLMEALRQGCLEHGVEFLDGTALDADDVRGRAPGVDLLIGADGVHSSVRAAAPDAFGSALSAGAGHFIWLAAKSDHLRPSMLFRSTPHGVVFAYVYPFAPGMFTFIAECGGRMWRRSGLAEMTTPESVGFLREVFAEDLDGGALLAGDARWSRFVTVRNERWHAGNRVLLGDAAHTAHYSVGLGTRLAVEDALQLATRLARHDDLEAALRSYEHARREPVEEGQRRAAESQSWFERVERYYRFPVVQLAFSWRARQHTTTFDRLRGMDPGFTARVCRALGQDGADGPDAEPLLTPCTIGTVHSPRRTVAVVDDWLTRTCGADAGAGAFDADDGRPVLAGITFARGVPRDEPPVFRTVTIPVDASGIRVRRMVTALALAGAPHVELVPRWPTRADAAEPDGARRAVIRIRSMMAMVADALGAPLVVRLDGDGVVSEALIHAMEPMVAAAECAGVHLVPAGRTAGTADVVGGLLAASDVLRNELRCLTVVSGPWRRDAANTAIGAGRVDLVGLVRGRSPRGPLFGRAASGSDGDDLDLGWPDDRR</sequence>
<dbReference type="PANTHER" id="PTHR43476">
    <property type="entry name" value="3-(3-HYDROXY-PHENYL)PROPIONATE/3-HYDROXYCINNAMIC ACID HYDROXYLASE"/>
    <property type="match status" value="1"/>
</dbReference>
<dbReference type="InterPro" id="IPR002938">
    <property type="entry name" value="FAD-bd"/>
</dbReference>
<evidence type="ECO:0000256" key="2">
    <source>
        <dbReference type="ARBA" id="ARBA00023027"/>
    </source>
</evidence>
<dbReference type="InterPro" id="IPR050631">
    <property type="entry name" value="PheA/TfdB_FAD_monoxygenase"/>
</dbReference>
<proteinExistence type="predicted"/>
<keyword evidence="6" id="KW-1185">Reference proteome</keyword>
<accession>A0A4R5A8Z2</accession>
<gene>
    <name evidence="5" type="ORF">E1298_38200</name>
</gene>
<dbReference type="Proteomes" id="UP000294513">
    <property type="component" value="Unassembled WGS sequence"/>
</dbReference>
<keyword evidence="1" id="KW-0560">Oxidoreductase</keyword>
<evidence type="ECO:0000313" key="5">
    <source>
        <dbReference type="EMBL" id="TDD68673.1"/>
    </source>
</evidence>
<name>A0A4R5A8Z2_9ACTN</name>
<feature type="domain" description="FAD-binding" evidence="4">
    <location>
        <begin position="6"/>
        <end position="322"/>
    </location>
</feature>
<dbReference type="PANTHER" id="PTHR43476:SF4">
    <property type="entry name" value="BLR0106 PROTEIN"/>
    <property type="match status" value="1"/>
</dbReference>